<evidence type="ECO:0000313" key="14">
    <source>
        <dbReference type="EMBL" id="CAF1199542.1"/>
    </source>
</evidence>
<dbReference type="EMBL" id="CAJOBC010096692">
    <property type="protein sequence ID" value="CAF4442051.1"/>
    <property type="molecule type" value="Genomic_DNA"/>
</dbReference>
<dbReference type="EMBL" id="CAJNOK010014197">
    <property type="protein sequence ID" value="CAF1199542.1"/>
    <property type="molecule type" value="Genomic_DNA"/>
</dbReference>
<keyword evidence="7" id="KW-0540">Nuclease</keyword>
<evidence type="ECO:0000313" key="17">
    <source>
        <dbReference type="Proteomes" id="UP000677228"/>
    </source>
</evidence>
<dbReference type="InterPro" id="IPR027806">
    <property type="entry name" value="HARBI1_dom"/>
</dbReference>
<comment type="caution">
    <text evidence="14">The sequence shown here is derived from an EMBL/GenBank/DDBJ whole genome shotgun (WGS) entry which is preliminary data.</text>
</comment>
<dbReference type="GO" id="GO:0004518">
    <property type="term" value="F:nuclease activity"/>
    <property type="evidence" value="ECO:0007669"/>
    <property type="project" value="UniProtKB-KW"/>
</dbReference>
<evidence type="ECO:0000259" key="13">
    <source>
        <dbReference type="Pfam" id="PF13359"/>
    </source>
</evidence>
<dbReference type="GO" id="GO:0005634">
    <property type="term" value="C:nucleus"/>
    <property type="evidence" value="ECO:0007669"/>
    <property type="project" value="UniProtKB-SubCell"/>
</dbReference>
<evidence type="ECO:0000256" key="6">
    <source>
        <dbReference type="ARBA" id="ARBA00022490"/>
    </source>
</evidence>
<reference evidence="14" key="1">
    <citation type="submission" date="2021-02" db="EMBL/GenBank/DDBJ databases">
        <authorList>
            <person name="Nowell W R."/>
        </authorList>
    </citation>
    <scope>NUCLEOTIDE SEQUENCE</scope>
</reference>
<dbReference type="GO" id="GO:0005737">
    <property type="term" value="C:cytoplasm"/>
    <property type="evidence" value="ECO:0007669"/>
    <property type="project" value="UniProtKB-SubCell"/>
</dbReference>
<evidence type="ECO:0000256" key="5">
    <source>
        <dbReference type="ARBA" id="ARBA00015519"/>
    </source>
</evidence>
<gene>
    <name evidence="14" type="ORF">OVA965_LOCUS23919</name>
    <name evidence="16" type="ORF">SRO942_LOCUS41761</name>
    <name evidence="15" type="ORF">TMI583_LOCUS24641</name>
</gene>
<evidence type="ECO:0000256" key="4">
    <source>
        <dbReference type="ARBA" id="ARBA00006958"/>
    </source>
</evidence>
<dbReference type="Proteomes" id="UP000682733">
    <property type="component" value="Unassembled WGS sequence"/>
</dbReference>
<keyword evidence="10" id="KW-0539">Nucleus</keyword>
<comment type="cofactor">
    <cofactor evidence="1">
        <name>a divalent metal cation</name>
        <dbReference type="ChEBI" id="CHEBI:60240"/>
    </cofactor>
</comment>
<evidence type="ECO:0000256" key="2">
    <source>
        <dbReference type="ARBA" id="ARBA00004123"/>
    </source>
</evidence>
<feature type="domain" description="DDE Tnp4" evidence="13">
    <location>
        <begin position="147"/>
        <end position="216"/>
    </location>
</feature>
<protein>
    <recommendedName>
        <fullName evidence="5">Putative nuclease HARBI1</fullName>
    </recommendedName>
    <alternativeName>
        <fullName evidence="11">Harbinger transposase-derived nuclease</fullName>
    </alternativeName>
</protein>
<evidence type="ECO:0000313" key="15">
    <source>
        <dbReference type="EMBL" id="CAF4009693.1"/>
    </source>
</evidence>
<evidence type="ECO:0000256" key="9">
    <source>
        <dbReference type="ARBA" id="ARBA00022801"/>
    </source>
</evidence>
<organism evidence="14 17">
    <name type="scientific">Didymodactylos carnosus</name>
    <dbReference type="NCBI Taxonomy" id="1234261"/>
    <lineage>
        <taxon>Eukaryota</taxon>
        <taxon>Metazoa</taxon>
        <taxon>Spiralia</taxon>
        <taxon>Gnathifera</taxon>
        <taxon>Rotifera</taxon>
        <taxon>Eurotatoria</taxon>
        <taxon>Bdelloidea</taxon>
        <taxon>Philodinida</taxon>
        <taxon>Philodinidae</taxon>
        <taxon>Didymodactylos</taxon>
    </lineage>
</organism>
<dbReference type="InterPro" id="IPR026103">
    <property type="entry name" value="HARBI1_animal"/>
</dbReference>
<evidence type="ECO:0000256" key="7">
    <source>
        <dbReference type="ARBA" id="ARBA00022722"/>
    </source>
</evidence>
<dbReference type="AlphaFoldDB" id="A0A8S2EJT9"/>
<dbReference type="PANTHER" id="PTHR22930">
    <property type="match status" value="1"/>
</dbReference>
<comment type="function">
    <text evidence="12">Transposase-derived protein that may have nuclease activity. Does not have transposase activity.</text>
</comment>
<evidence type="ECO:0000256" key="12">
    <source>
        <dbReference type="ARBA" id="ARBA00045850"/>
    </source>
</evidence>
<dbReference type="Proteomes" id="UP000677228">
    <property type="component" value="Unassembled WGS sequence"/>
</dbReference>
<comment type="subcellular location">
    <subcellularLocation>
        <location evidence="3">Cytoplasm</location>
    </subcellularLocation>
    <subcellularLocation>
        <location evidence="2">Nucleus</location>
    </subcellularLocation>
</comment>
<evidence type="ECO:0000256" key="10">
    <source>
        <dbReference type="ARBA" id="ARBA00023242"/>
    </source>
</evidence>
<dbReference type="PRINTS" id="PR02086">
    <property type="entry name" value="PUTNUCHARBI1"/>
</dbReference>
<keyword evidence="8" id="KW-0479">Metal-binding</keyword>
<evidence type="ECO:0000256" key="8">
    <source>
        <dbReference type="ARBA" id="ARBA00022723"/>
    </source>
</evidence>
<sequence>MALVNQWLLRRALRRERIFFDTQNPMEMMPDDLLMARYSFPRKIIFKLLDIVEPLIRPGTGCSNSISALMQLLIALRFYVSGSLFNVDGDIHGVSKATVSRVVYRISCVLSEKVNNFISFPTDANEIDTIKQQFYDYSGFPRTIGIIDCTHVPIKRPVENDVRYVNRKNFHSINCQVIEDADLLIRNAIVKWPGSSHDSFILNQSAVAQELSHGVLDHPIMYDLILHNTARKHKLPDDEDAVTQIMSDDFDDDAANQGISTGTEIRDAAIAAYFS</sequence>
<keyword evidence="6" id="KW-0963">Cytoplasm</keyword>
<dbReference type="InterPro" id="IPR045249">
    <property type="entry name" value="HARBI1-like"/>
</dbReference>
<dbReference type="Pfam" id="PF13359">
    <property type="entry name" value="DDE_Tnp_4"/>
    <property type="match status" value="1"/>
</dbReference>
<accession>A0A8S2EJT9</accession>
<dbReference type="GO" id="GO:0046872">
    <property type="term" value="F:metal ion binding"/>
    <property type="evidence" value="ECO:0007669"/>
    <property type="project" value="UniProtKB-KW"/>
</dbReference>
<dbReference type="OrthoDB" id="2415966at2759"/>
<comment type="similarity">
    <text evidence="4">Belongs to the HARBI1 family.</text>
</comment>
<evidence type="ECO:0000256" key="3">
    <source>
        <dbReference type="ARBA" id="ARBA00004496"/>
    </source>
</evidence>
<evidence type="ECO:0000256" key="1">
    <source>
        <dbReference type="ARBA" id="ARBA00001968"/>
    </source>
</evidence>
<dbReference type="Proteomes" id="UP000681722">
    <property type="component" value="Unassembled WGS sequence"/>
</dbReference>
<dbReference type="GO" id="GO:0016787">
    <property type="term" value="F:hydrolase activity"/>
    <property type="evidence" value="ECO:0007669"/>
    <property type="project" value="UniProtKB-KW"/>
</dbReference>
<keyword evidence="9" id="KW-0378">Hydrolase</keyword>
<evidence type="ECO:0000313" key="16">
    <source>
        <dbReference type="EMBL" id="CAF4442051.1"/>
    </source>
</evidence>
<evidence type="ECO:0000256" key="11">
    <source>
        <dbReference type="ARBA" id="ARBA00030126"/>
    </source>
</evidence>
<name>A0A8S2EJT9_9BILA</name>
<dbReference type="EMBL" id="CAJOBA010035731">
    <property type="protein sequence ID" value="CAF4009693.1"/>
    <property type="molecule type" value="Genomic_DNA"/>
</dbReference>
<dbReference type="PANTHER" id="PTHR22930:SF267">
    <property type="entry name" value="NUCLEASE HARBI1-RELATED"/>
    <property type="match status" value="1"/>
</dbReference>
<proteinExistence type="inferred from homology"/>